<evidence type="ECO:0000313" key="1">
    <source>
        <dbReference type="EMBL" id="ONF92293.1"/>
    </source>
</evidence>
<dbReference type="AlphaFoldDB" id="A0AB73N0N9"/>
<dbReference type="RefSeq" id="WP_046943961.1">
    <property type="nucleotide sequence ID" value="NZ_CP028370.1"/>
</dbReference>
<comment type="caution">
    <text evidence="1">The sequence shown here is derived from an EMBL/GenBank/DDBJ whole genome shotgun (WGS) entry which is preliminary data.</text>
</comment>
<evidence type="ECO:0008006" key="3">
    <source>
        <dbReference type="Google" id="ProtNLM"/>
    </source>
</evidence>
<accession>A0AB73N0N9</accession>
<sequence>MKSIHPQFITDDQGNKLSVILSIKEFKTLLEELEETRRKNIRAKEEREPTKKEILADLKESVQEMKLIRAGKLKAKPIQQLLDEL</sequence>
<name>A0AB73N0N9_9LEPT</name>
<protein>
    <recommendedName>
        <fullName evidence="3">Toxin-antitoxin system, antitoxin component, PHD family</fullName>
    </recommendedName>
</protein>
<reference evidence="1 2" key="1">
    <citation type="submission" date="2017-01" db="EMBL/GenBank/DDBJ databases">
        <title>Comparative genomic analysis of Brazilian Leptospira santarosai.</title>
        <authorList>
            <person name="Moreno L.Z."/>
            <person name="Miraglia F."/>
            <person name="Kremer F.S."/>
            <person name="Eslabao M.R."/>
            <person name="Lilenbaum W."/>
            <person name="Dellagostin O.A."/>
            <person name="Moreno A.M."/>
        </authorList>
    </citation>
    <scope>NUCLEOTIDE SEQUENCE [LARGE SCALE GENOMIC DNA]</scope>
    <source>
        <strain evidence="1 2">M52/8-19</strain>
    </source>
</reference>
<dbReference type="EMBL" id="MTSU01000013">
    <property type="protein sequence ID" value="ONF92293.1"/>
    <property type="molecule type" value="Genomic_DNA"/>
</dbReference>
<proteinExistence type="predicted"/>
<dbReference type="Proteomes" id="UP000189337">
    <property type="component" value="Unassembled WGS sequence"/>
</dbReference>
<evidence type="ECO:0000313" key="2">
    <source>
        <dbReference type="Proteomes" id="UP000189337"/>
    </source>
</evidence>
<gene>
    <name evidence="1" type="ORF">BWD14_13825</name>
</gene>
<organism evidence="1 2">
    <name type="scientific">Leptospira santarosai</name>
    <dbReference type="NCBI Taxonomy" id="28183"/>
    <lineage>
        <taxon>Bacteria</taxon>
        <taxon>Pseudomonadati</taxon>
        <taxon>Spirochaetota</taxon>
        <taxon>Spirochaetia</taxon>
        <taxon>Leptospirales</taxon>
        <taxon>Leptospiraceae</taxon>
        <taxon>Leptospira</taxon>
    </lineage>
</organism>